<proteinExistence type="predicted"/>
<evidence type="ECO:0000313" key="1">
    <source>
        <dbReference type="EMBL" id="QQR92183.1"/>
    </source>
</evidence>
<accession>A0A7T9I1C6</accession>
<reference evidence="1" key="1">
    <citation type="submission" date="2020-11" db="EMBL/GenBank/DDBJ databases">
        <title>Connecting structure to function with the recovery of over 1000 high-quality activated sludge metagenome-assembled genomes encoding full-length rRNA genes using long-read sequencing.</title>
        <authorList>
            <person name="Singleton C.M."/>
            <person name="Petriglieri F."/>
            <person name="Kristensen J.M."/>
            <person name="Kirkegaard R.H."/>
            <person name="Michaelsen T.Y."/>
            <person name="Andersen M.H."/>
            <person name="Karst S.M."/>
            <person name="Dueholm M.S."/>
            <person name="Nielsen P.H."/>
            <person name="Albertsen M."/>
        </authorList>
    </citation>
    <scope>NUCLEOTIDE SEQUENCE</scope>
    <source>
        <strain evidence="1">Fred_18-Q3-R57-64_BAT3C.431</strain>
    </source>
</reference>
<sequence>MPSPQFKRITWKRVFSEGEKRIKGVWAQALLRASKRERPFLLAKHEAVWVLTRSSLASKNSRQLHRALKEQLRLLSELYTLALRER</sequence>
<gene>
    <name evidence="1" type="ORF">IPJ89_03410</name>
</gene>
<dbReference type="EMBL" id="CP064981">
    <property type="protein sequence ID" value="QQR92183.1"/>
    <property type="molecule type" value="Genomic_DNA"/>
</dbReference>
<dbReference type="Proteomes" id="UP000596004">
    <property type="component" value="Chromosome"/>
</dbReference>
<name>A0A7T9I1C6_9ARCH</name>
<protein>
    <submittedName>
        <fullName evidence="1">Uncharacterized protein</fullName>
    </submittedName>
</protein>
<dbReference type="AlphaFoldDB" id="A0A7T9I1C6"/>
<organism evidence="1">
    <name type="scientific">Candidatus Iainarchaeum sp</name>
    <dbReference type="NCBI Taxonomy" id="3101447"/>
    <lineage>
        <taxon>Archaea</taxon>
        <taxon>Candidatus Iainarchaeota</taxon>
        <taxon>Candidatus Iainarchaeia</taxon>
        <taxon>Candidatus Iainarchaeales</taxon>
        <taxon>Candidatus Iainarchaeaceae</taxon>
        <taxon>Candidatus Iainarchaeum</taxon>
    </lineage>
</organism>